<gene>
    <name evidence="1" type="ORF">SLEP1_g10666</name>
</gene>
<comment type="caution">
    <text evidence="1">The sequence shown here is derived from an EMBL/GenBank/DDBJ whole genome shotgun (WGS) entry which is preliminary data.</text>
</comment>
<proteinExistence type="predicted"/>
<evidence type="ECO:0008006" key="3">
    <source>
        <dbReference type="Google" id="ProtNLM"/>
    </source>
</evidence>
<evidence type="ECO:0000313" key="1">
    <source>
        <dbReference type="EMBL" id="GKU97523.1"/>
    </source>
</evidence>
<organism evidence="1 2">
    <name type="scientific">Rubroshorea leprosula</name>
    <dbReference type="NCBI Taxonomy" id="152421"/>
    <lineage>
        <taxon>Eukaryota</taxon>
        <taxon>Viridiplantae</taxon>
        <taxon>Streptophyta</taxon>
        <taxon>Embryophyta</taxon>
        <taxon>Tracheophyta</taxon>
        <taxon>Spermatophyta</taxon>
        <taxon>Magnoliopsida</taxon>
        <taxon>eudicotyledons</taxon>
        <taxon>Gunneridae</taxon>
        <taxon>Pentapetalae</taxon>
        <taxon>rosids</taxon>
        <taxon>malvids</taxon>
        <taxon>Malvales</taxon>
        <taxon>Dipterocarpaceae</taxon>
        <taxon>Rubroshorea</taxon>
    </lineage>
</organism>
<dbReference type="Proteomes" id="UP001054252">
    <property type="component" value="Unassembled WGS sequence"/>
</dbReference>
<keyword evidence="2" id="KW-1185">Reference proteome</keyword>
<dbReference type="AlphaFoldDB" id="A0AAV5I8R9"/>
<dbReference type="Pfam" id="PF06880">
    <property type="entry name" value="DUF1262"/>
    <property type="match status" value="1"/>
</dbReference>
<accession>A0AAV5I8R9</accession>
<dbReference type="InterPro" id="IPR010683">
    <property type="entry name" value="DUF1262"/>
</dbReference>
<protein>
    <recommendedName>
        <fullName evidence="3">LAGLIDADG homing endonuclease</fullName>
    </recommendedName>
</protein>
<sequence length="394" mass="46615">MMYVTRPLSLYRNSPTALEEEPPAGPYSGYLVITDEEAEAQDTFCFGACKRKAVERRPFPQDRILNIVHFSEIEGTMVTKVWFIPVLDQPLSSNRYYVIRAKGRYKGKACASSRETDMGLCCFENVIKDKKPKPFDHRNIYQQFKVHRHLRHSFFASSLAIDGIPPKFLRKKGWELRISRMYQFRLSDAVGLDASLRARLPDFNFPIYNRRSASVLVGQWYCPCIFVREEPRLRHQMRKSIFYKMTLEQWWQQIYSCENVEDEDQSIINISTDVQREVNLISGMHALKDDKVSKEGFWWFRARDQNSGGRKMVSVGLSVAIVEKMRWIQEEGGWVRGGEREVKVQRREEIRSENRWRKFACYILVESFFLRRMNGTLALRCDFRHTHKVKFKWE</sequence>
<name>A0AAV5I8R9_9ROSI</name>
<dbReference type="EMBL" id="BPVZ01000011">
    <property type="protein sequence ID" value="GKU97523.1"/>
    <property type="molecule type" value="Genomic_DNA"/>
</dbReference>
<evidence type="ECO:0000313" key="2">
    <source>
        <dbReference type="Proteomes" id="UP001054252"/>
    </source>
</evidence>
<reference evidence="1 2" key="1">
    <citation type="journal article" date="2021" name="Commun. Biol.">
        <title>The genome of Shorea leprosula (Dipterocarpaceae) highlights the ecological relevance of drought in aseasonal tropical rainforests.</title>
        <authorList>
            <person name="Ng K.K.S."/>
            <person name="Kobayashi M.J."/>
            <person name="Fawcett J.A."/>
            <person name="Hatakeyama M."/>
            <person name="Paape T."/>
            <person name="Ng C.H."/>
            <person name="Ang C.C."/>
            <person name="Tnah L.H."/>
            <person name="Lee C.T."/>
            <person name="Nishiyama T."/>
            <person name="Sese J."/>
            <person name="O'Brien M.J."/>
            <person name="Copetti D."/>
            <person name="Mohd Noor M.I."/>
            <person name="Ong R.C."/>
            <person name="Putra M."/>
            <person name="Sireger I.Z."/>
            <person name="Indrioko S."/>
            <person name="Kosugi Y."/>
            <person name="Izuno A."/>
            <person name="Isagi Y."/>
            <person name="Lee S.L."/>
            <person name="Shimizu K.K."/>
        </authorList>
    </citation>
    <scope>NUCLEOTIDE SEQUENCE [LARGE SCALE GENOMIC DNA]</scope>
    <source>
        <strain evidence="1">214</strain>
    </source>
</reference>
<dbReference type="PANTHER" id="PTHR31050">
    <property type="entry name" value="OS08G0413200 PROTEIN"/>
    <property type="match status" value="1"/>
</dbReference>
<dbReference type="PANTHER" id="PTHR31050:SF4">
    <property type="entry name" value="DUF1262 FAMILY PROTEIN (DUF1262)"/>
    <property type="match status" value="1"/>
</dbReference>